<protein>
    <submittedName>
        <fullName evidence="1">Uncharacterized protein</fullName>
    </submittedName>
</protein>
<accession>Q0UB93</accession>
<organism evidence="1 2">
    <name type="scientific">Phaeosphaeria nodorum (strain SN15 / ATCC MYA-4574 / FGSC 10173)</name>
    <name type="common">Glume blotch fungus</name>
    <name type="synonym">Parastagonospora nodorum</name>
    <dbReference type="NCBI Taxonomy" id="321614"/>
    <lineage>
        <taxon>Eukaryota</taxon>
        <taxon>Fungi</taxon>
        <taxon>Dikarya</taxon>
        <taxon>Ascomycota</taxon>
        <taxon>Pezizomycotina</taxon>
        <taxon>Dothideomycetes</taxon>
        <taxon>Pleosporomycetidae</taxon>
        <taxon>Pleosporales</taxon>
        <taxon>Pleosporineae</taxon>
        <taxon>Phaeosphaeriaceae</taxon>
        <taxon>Parastagonospora</taxon>
    </lineage>
</organism>
<dbReference type="KEGG" id="pno:SNOG_10971"/>
<evidence type="ECO:0000313" key="1">
    <source>
        <dbReference type="EMBL" id="EAT81470.1"/>
    </source>
</evidence>
<sequence length="74" mass="8032">MSPGFDRDGKLVDVATCTIEFRLTSSTYLRTKPAVRGQRVGMARYVTSCVHDGIETLNTAGQEVRRAVGNLNSG</sequence>
<reference evidence="2" key="1">
    <citation type="journal article" date="2007" name="Plant Cell">
        <title>Dothideomycete-plant interactions illuminated by genome sequencing and EST analysis of the wheat pathogen Stagonospora nodorum.</title>
        <authorList>
            <person name="Hane J.K."/>
            <person name="Lowe R.G."/>
            <person name="Solomon P.S."/>
            <person name="Tan K.C."/>
            <person name="Schoch C.L."/>
            <person name="Spatafora J.W."/>
            <person name="Crous P.W."/>
            <person name="Kodira C."/>
            <person name="Birren B.W."/>
            <person name="Galagan J.E."/>
            <person name="Torriani S.F."/>
            <person name="McDonald B.A."/>
            <person name="Oliver R.P."/>
        </authorList>
    </citation>
    <scope>NUCLEOTIDE SEQUENCE [LARGE SCALE GENOMIC DNA]</scope>
    <source>
        <strain evidence="2">SN15 / ATCC MYA-4574 / FGSC 10173</strain>
    </source>
</reference>
<name>Q0UB93_PHANO</name>
<dbReference type="Proteomes" id="UP000001055">
    <property type="component" value="Unassembled WGS sequence"/>
</dbReference>
<gene>
    <name evidence="1" type="ORF">SNOG_10971</name>
</gene>
<dbReference type="InParanoid" id="Q0UB93"/>
<evidence type="ECO:0000313" key="2">
    <source>
        <dbReference type="Proteomes" id="UP000001055"/>
    </source>
</evidence>
<dbReference type="RefSeq" id="XP_001801227.1">
    <property type="nucleotide sequence ID" value="XM_001801175.1"/>
</dbReference>
<dbReference type="EMBL" id="CH445342">
    <property type="protein sequence ID" value="EAT81470.1"/>
    <property type="molecule type" value="Genomic_DNA"/>
</dbReference>
<proteinExistence type="predicted"/>
<dbReference type="GeneID" id="5978135"/>
<dbReference type="AlphaFoldDB" id="Q0UB93"/>